<dbReference type="GO" id="GO:0016740">
    <property type="term" value="F:transferase activity"/>
    <property type="evidence" value="ECO:0007669"/>
    <property type="project" value="UniProtKB-KW"/>
</dbReference>
<dbReference type="AlphaFoldDB" id="A0A6P2CYU0"/>
<sequence>MSSEPDTNAAEYPIIVGMERRVQELANQVQVLQQELGRLKAYTRPRLPWKFWIRHQIKVLLDLRVVLGKLSFTDPVKVVGVPKWYHTKPALKNPPVISIATPSYNQGDFLECTMRSVLDQEYPKLQYVVQDGGSTDSTAGVLAQYKSRLHHCEMRKDRGQSHAINLGLAHTDGEIMAYLNSDDILLPGSLHAVAKYFEDHPDVDVVYGHRVLINQQGDEIGRWVLPPHDTDVLKWADYVPQETMFWRRRIWDKVGGIDESFRFAMDWDLISRFVDAGAKFYRMPRFLGAFRIHDSSKTMTVVNTHGQEEMTKLRRRMHGRDVTPQEIQKGIRRYLGWHVVYNRLYRLGLVRY</sequence>
<dbReference type="EMBL" id="LR593886">
    <property type="protein sequence ID" value="VTR92322.1"/>
    <property type="molecule type" value="Genomic_DNA"/>
</dbReference>
<dbReference type="KEGG" id="gms:SOIL9_53920"/>
<dbReference type="PANTHER" id="PTHR43685">
    <property type="entry name" value="GLYCOSYLTRANSFERASE"/>
    <property type="match status" value="1"/>
</dbReference>
<dbReference type="PANTHER" id="PTHR43685:SF2">
    <property type="entry name" value="GLYCOSYLTRANSFERASE 2-LIKE DOMAIN-CONTAINING PROTEIN"/>
    <property type="match status" value="1"/>
</dbReference>
<organism evidence="3 4">
    <name type="scientific">Gemmata massiliana</name>
    <dbReference type="NCBI Taxonomy" id="1210884"/>
    <lineage>
        <taxon>Bacteria</taxon>
        <taxon>Pseudomonadati</taxon>
        <taxon>Planctomycetota</taxon>
        <taxon>Planctomycetia</taxon>
        <taxon>Gemmatales</taxon>
        <taxon>Gemmataceae</taxon>
        <taxon>Gemmata</taxon>
    </lineage>
</organism>
<gene>
    <name evidence="3" type="ORF">SOIL9_53920</name>
</gene>
<dbReference type="SUPFAM" id="SSF53448">
    <property type="entry name" value="Nucleotide-diphospho-sugar transferases"/>
    <property type="match status" value="1"/>
</dbReference>
<proteinExistence type="predicted"/>
<keyword evidence="4" id="KW-1185">Reference proteome</keyword>
<keyword evidence="3" id="KW-0808">Transferase</keyword>
<accession>A0A6P2CYU0</accession>
<protein>
    <recommendedName>
        <fullName evidence="2">Glycosyltransferase 2-like domain-containing protein</fullName>
    </recommendedName>
</protein>
<dbReference type="Proteomes" id="UP000464178">
    <property type="component" value="Chromosome"/>
</dbReference>
<feature type="domain" description="Glycosyltransferase 2-like" evidence="2">
    <location>
        <begin position="98"/>
        <end position="222"/>
    </location>
</feature>
<feature type="coiled-coil region" evidence="1">
    <location>
        <begin position="15"/>
        <end position="42"/>
    </location>
</feature>
<dbReference type="CDD" id="cd06433">
    <property type="entry name" value="GT_2_WfgS_like"/>
    <property type="match status" value="1"/>
</dbReference>
<evidence type="ECO:0000259" key="2">
    <source>
        <dbReference type="Pfam" id="PF00535"/>
    </source>
</evidence>
<evidence type="ECO:0000313" key="3">
    <source>
        <dbReference type="EMBL" id="VTR92322.1"/>
    </source>
</evidence>
<reference evidence="3 4" key="1">
    <citation type="submission" date="2019-05" db="EMBL/GenBank/DDBJ databases">
        <authorList>
            <consortium name="Science for Life Laboratories"/>
        </authorList>
    </citation>
    <scope>NUCLEOTIDE SEQUENCE [LARGE SCALE GENOMIC DNA]</scope>
    <source>
        <strain evidence="3">Soil9</strain>
    </source>
</reference>
<dbReference type="Gene3D" id="3.90.550.10">
    <property type="entry name" value="Spore Coat Polysaccharide Biosynthesis Protein SpsA, Chain A"/>
    <property type="match status" value="1"/>
</dbReference>
<dbReference type="RefSeq" id="WP_162667212.1">
    <property type="nucleotide sequence ID" value="NZ_LR593886.1"/>
</dbReference>
<dbReference type="Pfam" id="PF00535">
    <property type="entry name" value="Glycos_transf_2"/>
    <property type="match status" value="1"/>
</dbReference>
<evidence type="ECO:0000256" key="1">
    <source>
        <dbReference type="SAM" id="Coils"/>
    </source>
</evidence>
<dbReference type="InterPro" id="IPR029044">
    <property type="entry name" value="Nucleotide-diphossugar_trans"/>
</dbReference>
<name>A0A6P2CYU0_9BACT</name>
<dbReference type="InterPro" id="IPR050834">
    <property type="entry name" value="Glycosyltransf_2"/>
</dbReference>
<keyword evidence="1" id="KW-0175">Coiled coil</keyword>
<dbReference type="InterPro" id="IPR001173">
    <property type="entry name" value="Glyco_trans_2-like"/>
</dbReference>
<evidence type="ECO:0000313" key="4">
    <source>
        <dbReference type="Proteomes" id="UP000464178"/>
    </source>
</evidence>